<dbReference type="RefSeq" id="WP_111630530.1">
    <property type="nucleotide sequence ID" value="NZ_QLMC01000006.1"/>
</dbReference>
<evidence type="ECO:0000259" key="2">
    <source>
        <dbReference type="Pfam" id="PF01738"/>
    </source>
</evidence>
<dbReference type="OrthoDB" id="9805123at2"/>
<reference evidence="3 4" key="1">
    <citation type="submission" date="2018-06" db="EMBL/GenBank/DDBJ databases">
        <title>Genomic Encyclopedia of Archaeal and Bacterial Type Strains, Phase II (KMG-II): from individual species to whole genera.</title>
        <authorList>
            <person name="Goeker M."/>
        </authorList>
    </citation>
    <scope>NUCLEOTIDE SEQUENCE [LARGE SCALE GENOMIC DNA]</scope>
    <source>
        <strain evidence="3 4">DSM 21851</strain>
    </source>
</reference>
<dbReference type="PANTHER" id="PTHR47751:SF1">
    <property type="entry name" value="SUPERFAMILY HYDROLASE, PUTATIVE (AFU_ORTHOLOGUE AFUA_2G16580)-RELATED"/>
    <property type="match status" value="1"/>
</dbReference>
<dbReference type="InterPro" id="IPR002925">
    <property type="entry name" value="Dienelactn_hydro"/>
</dbReference>
<dbReference type="PANTHER" id="PTHR47751">
    <property type="entry name" value="SUPERFAMILY HYDROLASE, PUTATIVE (AFU_ORTHOLOGUE AFUA_2G16580)-RELATED"/>
    <property type="match status" value="1"/>
</dbReference>
<feature type="domain" description="Dienelactone hydrolase" evidence="2">
    <location>
        <begin position="92"/>
        <end position="207"/>
    </location>
</feature>
<evidence type="ECO:0000313" key="3">
    <source>
        <dbReference type="EMBL" id="RAJ92987.1"/>
    </source>
</evidence>
<feature type="signal peptide" evidence="1">
    <location>
        <begin position="1"/>
        <end position="23"/>
    </location>
</feature>
<proteinExistence type="predicted"/>
<sequence length="378" mass="41000">MKTIAFLLIALTLSTATHNSVKAQALSRLGIAKNGHGVQQLTPSKETSVQQRYGQNPWTLVYQGAITKNESGKVAIHPVRYKLNGIDIAANVYTPATYDGSKKFPAVVIAHPNGGIKEQTAGLYAQRLAEAGYITLAADAAYQGASGGEPRHTDKPASRIDDIHGMADFITQYAGVDASRLGVLGICGGGGYTLTAAQSDKRFKAVATLSMFNSGEVRRNGFQNSQVATIQERLKQASDARAQEAAGGEILYAGVASITDEEIAKTPTDLYREGYVYYYRTHAHPNSTFLYTRSSLLDLMSWDATTNMELINQPLLMIVGSKADTKYMTDEAFGKATGAKSKELFFLDGATHIQSYWKPPYVEQAVTKLTDFFGKNLN</sequence>
<dbReference type="InterPro" id="IPR029058">
    <property type="entry name" value="AB_hydrolase_fold"/>
</dbReference>
<feature type="chain" id="PRO_5016367997" description="Dienelactone hydrolase domain-containing protein" evidence="1">
    <location>
        <begin position="24"/>
        <end position="378"/>
    </location>
</feature>
<evidence type="ECO:0000256" key="1">
    <source>
        <dbReference type="SAM" id="SignalP"/>
    </source>
</evidence>
<evidence type="ECO:0000313" key="4">
    <source>
        <dbReference type="Proteomes" id="UP000248790"/>
    </source>
</evidence>
<accession>A0A327WQ05</accession>
<dbReference type="EMBL" id="QLMC01000006">
    <property type="protein sequence ID" value="RAJ92987.1"/>
    <property type="molecule type" value="Genomic_DNA"/>
</dbReference>
<dbReference type="GO" id="GO:0016787">
    <property type="term" value="F:hydrolase activity"/>
    <property type="evidence" value="ECO:0007669"/>
    <property type="project" value="InterPro"/>
</dbReference>
<dbReference type="AlphaFoldDB" id="A0A327WQ05"/>
<dbReference type="SUPFAM" id="SSF53474">
    <property type="entry name" value="alpha/beta-Hydrolases"/>
    <property type="match status" value="1"/>
</dbReference>
<name>A0A327WQ05_LARAB</name>
<organism evidence="3 4">
    <name type="scientific">Larkinella arboricola</name>
    <dbReference type="NCBI Taxonomy" id="643671"/>
    <lineage>
        <taxon>Bacteria</taxon>
        <taxon>Pseudomonadati</taxon>
        <taxon>Bacteroidota</taxon>
        <taxon>Cytophagia</taxon>
        <taxon>Cytophagales</taxon>
        <taxon>Spirosomataceae</taxon>
        <taxon>Larkinella</taxon>
    </lineage>
</organism>
<comment type="caution">
    <text evidence="3">The sequence shown here is derived from an EMBL/GenBank/DDBJ whole genome shotgun (WGS) entry which is preliminary data.</text>
</comment>
<protein>
    <recommendedName>
        <fullName evidence="2">Dienelactone hydrolase domain-containing protein</fullName>
    </recommendedName>
</protein>
<dbReference type="Gene3D" id="3.40.50.1820">
    <property type="entry name" value="alpha/beta hydrolase"/>
    <property type="match status" value="1"/>
</dbReference>
<dbReference type="Pfam" id="PF01738">
    <property type="entry name" value="DLH"/>
    <property type="match status" value="1"/>
</dbReference>
<dbReference type="Proteomes" id="UP000248790">
    <property type="component" value="Unassembled WGS sequence"/>
</dbReference>
<dbReference type="InterPro" id="IPR051411">
    <property type="entry name" value="Polyketide_trans_af380"/>
</dbReference>
<keyword evidence="4" id="KW-1185">Reference proteome</keyword>
<keyword evidence="1" id="KW-0732">Signal</keyword>
<dbReference type="Gene3D" id="1.10.10.800">
    <property type="match status" value="1"/>
</dbReference>
<gene>
    <name evidence="3" type="ORF">LX87_04499</name>
</gene>